<evidence type="ECO:0000256" key="2">
    <source>
        <dbReference type="SAM" id="Phobius"/>
    </source>
</evidence>
<keyword evidence="4" id="KW-1185">Reference proteome</keyword>
<gene>
    <name evidence="3" type="ORF">K505DRAFT_375009</name>
</gene>
<dbReference type="OrthoDB" id="5392263at2759"/>
<name>A0A6A6XBH3_9PLEO</name>
<feature type="transmembrane region" description="Helical" evidence="2">
    <location>
        <begin position="244"/>
        <end position="262"/>
    </location>
</feature>
<feature type="transmembrane region" description="Helical" evidence="2">
    <location>
        <begin position="553"/>
        <end position="571"/>
    </location>
</feature>
<dbReference type="Proteomes" id="UP000799757">
    <property type="component" value="Unassembled WGS sequence"/>
</dbReference>
<evidence type="ECO:0000313" key="3">
    <source>
        <dbReference type="EMBL" id="KAF2793900.1"/>
    </source>
</evidence>
<keyword evidence="2" id="KW-0472">Membrane</keyword>
<evidence type="ECO:0000256" key="1">
    <source>
        <dbReference type="SAM" id="MobiDB-lite"/>
    </source>
</evidence>
<organism evidence="3 4">
    <name type="scientific">Melanomma pulvis-pyrius CBS 109.77</name>
    <dbReference type="NCBI Taxonomy" id="1314802"/>
    <lineage>
        <taxon>Eukaryota</taxon>
        <taxon>Fungi</taxon>
        <taxon>Dikarya</taxon>
        <taxon>Ascomycota</taxon>
        <taxon>Pezizomycotina</taxon>
        <taxon>Dothideomycetes</taxon>
        <taxon>Pleosporomycetidae</taxon>
        <taxon>Pleosporales</taxon>
        <taxon>Melanommataceae</taxon>
        <taxon>Melanomma</taxon>
    </lineage>
</organism>
<accession>A0A6A6XBH3</accession>
<dbReference type="EMBL" id="MU001910">
    <property type="protein sequence ID" value="KAF2793900.1"/>
    <property type="molecule type" value="Genomic_DNA"/>
</dbReference>
<feature type="region of interest" description="Disordered" evidence="1">
    <location>
        <begin position="765"/>
        <end position="827"/>
    </location>
</feature>
<feature type="transmembrane region" description="Helical" evidence="2">
    <location>
        <begin position="426"/>
        <end position="448"/>
    </location>
</feature>
<reference evidence="3" key="1">
    <citation type="journal article" date="2020" name="Stud. Mycol.">
        <title>101 Dothideomycetes genomes: a test case for predicting lifestyles and emergence of pathogens.</title>
        <authorList>
            <person name="Haridas S."/>
            <person name="Albert R."/>
            <person name="Binder M."/>
            <person name="Bloem J."/>
            <person name="Labutti K."/>
            <person name="Salamov A."/>
            <person name="Andreopoulos B."/>
            <person name="Baker S."/>
            <person name="Barry K."/>
            <person name="Bills G."/>
            <person name="Bluhm B."/>
            <person name="Cannon C."/>
            <person name="Castanera R."/>
            <person name="Culley D."/>
            <person name="Daum C."/>
            <person name="Ezra D."/>
            <person name="Gonzalez J."/>
            <person name="Henrissat B."/>
            <person name="Kuo A."/>
            <person name="Liang C."/>
            <person name="Lipzen A."/>
            <person name="Lutzoni F."/>
            <person name="Magnuson J."/>
            <person name="Mondo S."/>
            <person name="Nolan M."/>
            <person name="Ohm R."/>
            <person name="Pangilinan J."/>
            <person name="Park H.-J."/>
            <person name="Ramirez L."/>
            <person name="Alfaro M."/>
            <person name="Sun H."/>
            <person name="Tritt A."/>
            <person name="Yoshinaga Y."/>
            <person name="Zwiers L.-H."/>
            <person name="Turgeon B."/>
            <person name="Goodwin S."/>
            <person name="Spatafora J."/>
            <person name="Crous P."/>
            <person name="Grigoriev I."/>
        </authorList>
    </citation>
    <scope>NUCLEOTIDE SEQUENCE</scope>
    <source>
        <strain evidence="3">CBS 109.77</strain>
    </source>
</reference>
<feature type="compositionally biased region" description="Basic and acidic residues" evidence="1">
    <location>
        <begin position="789"/>
        <end position="807"/>
    </location>
</feature>
<protein>
    <submittedName>
        <fullName evidence="3">Uncharacterized protein</fullName>
    </submittedName>
</protein>
<proteinExistence type="predicted"/>
<keyword evidence="2" id="KW-1133">Transmembrane helix</keyword>
<feature type="transmembrane region" description="Helical" evidence="2">
    <location>
        <begin position="391"/>
        <end position="414"/>
    </location>
</feature>
<keyword evidence="2" id="KW-0812">Transmembrane</keyword>
<evidence type="ECO:0000313" key="4">
    <source>
        <dbReference type="Proteomes" id="UP000799757"/>
    </source>
</evidence>
<feature type="transmembrane region" description="Helical" evidence="2">
    <location>
        <begin position="210"/>
        <end position="232"/>
    </location>
</feature>
<sequence length="875" mass="98824">MRANFDKCGEIFSANTTEGEALRAQWGWRGAIVGIDPNNRTQISREGCLHVCGPGTDYYPWKDVSSTITTWILPVVGTLLQAPFESNTTRRTLLAITRWVGSPIASLSYVLWNIKVSAKAALMVDMAVKYDETPDRKTDFGSMRDSMYLLLVMNQYTLKPTAILREKEAEGLLRIVLFSKDLVLTDTNKTLRQMRRILAREVREMRRRGAVPAFISIMWFLFAFALSIQDAFGDLGANTTAHDLALGCLLAWFPVLIMGSIVDRNPIAAEAIRKKLNALVDHVRHALRDEQHRNDFVNTFRDQAEFEQLKIWVEDVADKGEHLYDFFVDFAGQARIRWHYGAAHPILSDIENCYIAGKGRNWLANEQEARASLVLGPVNAEGLVWFDVREFWQVVSAIIIVGGSCGGAFILSYFTPTVGLGCRSGGYTIFFSVALGLLVVEMTVWLVLSPYEVEAPWLARTSTRLHSNATFNRWENDAHDKWGYLKRRASSLLIATEGLFIQGIVRVALIFPWRDKNGAKERVEGALEGMMRSTRAMSPQRKWDIFFFRPVELFNTIWLVYIVLAQVFGWYKTCDCVTSTWAGGGGYLDFKVQDILDSKWVLWYWTSGTVLTALVMGLSMFYVTVEWCQQSFLSTEDYQDAMYGLRMTRRYRNWTFFVRRASRALIHLTLDPLEKLAVIVGLIKRPQMTLLWTKQHTWNPVVPQTSSSAQIIRTNVSPFIELTDYSTTAPHMGSHEHETPAMAHSLFPPAIPTHRLRNESDASLNPALSHIPTRTSDDSSRSLLQRPSETYRGDTEGRASGEGRVSFEDTLSPASPPDQGGWLGVNPALHTRQGYRRASSDPGSPPVDVVGTVHRGLGIRLSDEDLERGRLHDEV</sequence>
<feature type="transmembrane region" description="Helical" evidence="2">
    <location>
        <begin position="601"/>
        <end position="623"/>
    </location>
</feature>
<dbReference type="AlphaFoldDB" id="A0A6A6XBH3"/>